<organism evidence="1">
    <name type="scientific">bioreactor metagenome</name>
    <dbReference type="NCBI Taxonomy" id="1076179"/>
    <lineage>
        <taxon>unclassified sequences</taxon>
        <taxon>metagenomes</taxon>
        <taxon>ecological metagenomes</taxon>
    </lineage>
</organism>
<dbReference type="GO" id="GO:0000271">
    <property type="term" value="P:polysaccharide biosynthetic process"/>
    <property type="evidence" value="ECO:0007669"/>
    <property type="project" value="TreeGrafter"/>
</dbReference>
<gene>
    <name evidence="1" type="primary">arnB_19</name>
    <name evidence="1" type="ORF">SDC9_110191</name>
</gene>
<reference evidence="1" key="1">
    <citation type="submission" date="2019-08" db="EMBL/GenBank/DDBJ databases">
        <authorList>
            <person name="Kucharzyk K."/>
            <person name="Murdoch R.W."/>
            <person name="Higgins S."/>
            <person name="Loffler F."/>
        </authorList>
    </citation>
    <scope>NUCLEOTIDE SEQUENCE</scope>
</reference>
<evidence type="ECO:0000313" key="1">
    <source>
        <dbReference type="EMBL" id="MPM63311.1"/>
    </source>
</evidence>
<dbReference type="EC" id="2.6.1.87" evidence="1"/>
<dbReference type="PANTHER" id="PTHR30244:SF34">
    <property type="entry name" value="DTDP-4-AMINO-4,6-DIDEOXYGALACTOSE TRANSAMINASE"/>
    <property type="match status" value="1"/>
</dbReference>
<dbReference type="InterPro" id="IPR015422">
    <property type="entry name" value="PyrdxlP-dep_Trfase_small"/>
</dbReference>
<dbReference type="AlphaFoldDB" id="A0A645BF85"/>
<dbReference type="GO" id="GO:0030170">
    <property type="term" value="F:pyridoxal phosphate binding"/>
    <property type="evidence" value="ECO:0007669"/>
    <property type="project" value="TreeGrafter"/>
</dbReference>
<dbReference type="InterPro" id="IPR015421">
    <property type="entry name" value="PyrdxlP-dep_Trfase_major"/>
</dbReference>
<accession>A0A645BF85</accession>
<dbReference type="Gene3D" id="3.90.1150.10">
    <property type="entry name" value="Aspartate Aminotransferase, domain 1"/>
    <property type="match status" value="1"/>
</dbReference>
<dbReference type="EMBL" id="VSSQ01019336">
    <property type="protein sequence ID" value="MPM63311.1"/>
    <property type="molecule type" value="Genomic_DNA"/>
</dbReference>
<dbReference type="SUPFAM" id="SSF53383">
    <property type="entry name" value="PLP-dependent transferases"/>
    <property type="match status" value="1"/>
</dbReference>
<dbReference type="Gene3D" id="3.40.640.10">
    <property type="entry name" value="Type I PLP-dependent aspartate aminotransferase-like (Major domain)"/>
    <property type="match status" value="1"/>
</dbReference>
<sequence>MICTGDEELAEKIMVLRQNGMSKGAWNRYAAKGSANYDIFFPGLKYTMMDIQAAIGNSQMRELPEFNRRRAELAAFYLRELAGVKGLILPRRAPWEYEHSWHIFTPFVDIDRLGFSRDEFMARMKERNIGTALHYQALHLFTCYREVTGMDRGDLPEAEYVSDRIVSLPLFPAMTDGDARDAAAAIREVCGC</sequence>
<comment type="caution">
    <text evidence="1">The sequence shown here is derived from an EMBL/GenBank/DDBJ whole genome shotgun (WGS) entry which is preliminary data.</text>
</comment>
<dbReference type="Pfam" id="PF01041">
    <property type="entry name" value="DegT_DnrJ_EryC1"/>
    <property type="match status" value="1"/>
</dbReference>
<keyword evidence="1" id="KW-0032">Aminotransferase</keyword>
<protein>
    <submittedName>
        <fullName evidence="1">UDP-4-amino-4-deoxy-L-arabinose--oxoglutarate aminotransferase</fullName>
        <ecNumber evidence="1">2.6.1.87</ecNumber>
    </submittedName>
</protein>
<dbReference type="PANTHER" id="PTHR30244">
    <property type="entry name" value="TRANSAMINASE"/>
    <property type="match status" value="1"/>
</dbReference>
<keyword evidence="1" id="KW-0808">Transferase</keyword>
<name>A0A645BF85_9ZZZZ</name>
<dbReference type="GO" id="GO:0099620">
    <property type="term" value="F:UDP-4-amino-4-deoxy-L-arabinose aminotransferase"/>
    <property type="evidence" value="ECO:0007669"/>
    <property type="project" value="UniProtKB-EC"/>
</dbReference>
<dbReference type="InterPro" id="IPR000653">
    <property type="entry name" value="DegT/StrS_aminotransferase"/>
</dbReference>
<dbReference type="InterPro" id="IPR015424">
    <property type="entry name" value="PyrdxlP-dep_Trfase"/>
</dbReference>
<proteinExistence type="predicted"/>